<reference evidence="2 3" key="1">
    <citation type="journal article" date="2019" name="Emerg. Microbes Infect.">
        <title>Comprehensive subspecies identification of 175 nontuberculous mycobacteria species based on 7547 genomic profiles.</title>
        <authorList>
            <person name="Matsumoto Y."/>
            <person name="Kinjo T."/>
            <person name="Motooka D."/>
            <person name="Nabeya D."/>
            <person name="Jung N."/>
            <person name="Uechi K."/>
            <person name="Horii T."/>
            <person name="Iida T."/>
            <person name="Fujita J."/>
            <person name="Nakamura S."/>
        </authorList>
    </citation>
    <scope>NUCLEOTIDE SEQUENCE [LARGE SCALE GENOMIC DNA]</scope>
    <source>
        <strain evidence="2 3">JCM 12375</strain>
    </source>
</reference>
<feature type="region of interest" description="Disordered" evidence="1">
    <location>
        <begin position="1"/>
        <end position="93"/>
    </location>
</feature>
<proteinExistence type="predicted"/>
<dbReference type="RefSeq" id="WP_036431889.1">
    <property type="nucleotide sequence ID" value="NZ_AP022567.1"/>
</dbReference>
<feature type="compositionally biased region" description="Polar residues" evidence="1">
    <location>
        <begin position="158"/>
        <end position="176"/>
    </location>
</feature>
<feature type="compositionally biased region" description="Acidic residues" evidence="1">
    <location>
        <begin position="40"/>
        <end position="54"/>
    </location>
</feature>
<sequence length="183" mass="19461">MTEQDNTNNNAGQQDSAPVVQAGHPSPASTDEEHPPASEADTDRDDTDDTDDGNADGKGNREAAKLRKRAQKAEAERDEARTQRDAAQDMLTKTRQSIVDTAVHAAGVDPRLIAAAGHTVETLVGEDGLIDHDKLSAAIAETAREFRVPPKSRPPQPNRQQGTGSGQPHGQSSWSSALKAGRD</sequence>
<feature type="region of interest" description="Disordered" evidence="1">
    <location>
        <begin position="144"/>
        <end position="183"/>
    </location>
</feature>
<evidence type="ECO:0000313" key="2">
    <source>
        <dbReference type="EMBL" id="BBX33934.1"/>
    </source>
</evidence>
<keyword evidence="3" id="KW-1185">Reference proteome</keyword>
<feature type="compositionally biased region" description="Basic and acidic residues" evidence="1">
    <location>
        <begin position="58"/>
        <end position="87"/>
    </location>
</feature>
<evidence type="ECO:0000256" key="1">
    <source>
        <dbReference type="SAM" id="MobiDB-lite"/>
    </source>
</evidence>
<evidence type="ECO:0000313" key="3">
    <source>
        <dbReference type="Proteomes" id="UP000465622"/>
    </source>
</evidence>
<protein>
    <recommendedName>
        <fullName evidence="4">DUF4355 domain-containing protein</fullName>
    </recommendedName>
</protein>
<evidence type="ECO:0008006" key="4">
    <source>
        <dbReference type="Google" id="ProtNLM"/>
    </source>
</evidence>
<gene>
    <name evidence="2" type="ORF">MMAGJ_32160</name>
</gene>
<feature type="compositionally biased region" description="Polar residues" evidence="1">
    <location>
        <begin position="1"/>
        <end position="16"/>
    </location>
</feature>
<organism evidence="2 3">
    <name type="scientific">Mycolicibacterium mageritense</name>
    <name type="common">Mycobacterium mageritense</name>
    <dbReference type="NCBI Taxonomy" id="53462"/>
    <lineage>
        <taxon>Bacteria</taxon>
        <taxon>Bacillati</taxon>
        <taxon>Actinomycetota</taxon>
        <taxon>Actinomycetes</taxon>
        <taxon>Mycobacteriales</taxon>
        <taxon>Mycobacteriaceae</taxon>
        <taxon>Mycolicibacterium</taxon>
    </lineage>
</organism>
<dbReference type="EMBL" id="AP022567">
    <property type="protein sequence ID" value="BBX33934.1"/>
    <property type="molecule type" value="Genomic_DNA"/>
</dbReference>
<accession>A0ABM7HTN1</accession>
<dbReference type="Proteomes" id="UP000465622">
    <property type="component" value="Chromosome"/>
</dbReference>
<name>A0ABM7HTN1_MYCME</name>